<proteinExistence type="predicted"/>
<sequence>MRWWGGGGVGVGGGGADEGAGVDDLGEVNEADMNIPLSSVSSWSSSTDNIDKWCQMHMSVPWRSQKLSFERESTPATALVTVMQSVSSSRLSSEFVSTSLSARGTCPL</sequence>
<protein>
    <submittedName>
        <fullName evidence="2">Uncharacterized protein</fullName>
    </submittedName>
</protein>
<reference evidence="2" key="1">
    <citation type="submission" date="2019-12" db="EMBL/GenBank/DDBJ databases">
        <title>Genome sequencing and annotation of Brassica cretica.</title>
        <authorList>
            <person name="Studholme D.J."/>
            <person name="Sarris P.F."/>
        </authorList>
    </citation>
    <scope>NUCLEOTIDE SEQUENCE</scope>
    <source>
        <strain evidence="2">PFS-001/15</strain>
        <tissue evidence="2">Leaf</tissue>
    </source>
</reference>
<evidence type="ECO:0000256" key="1">
    <source>
        <dbReference type="SAM" id="MobiDB-lite"/>
    </source>
</evidence>
<dbReference type="EMBL" id="QGKW02001660">
    <property type="protein sequence ID" value="KAF2582521.1"/>
    <property type="molecule type" value="Genomic_DNA"/>
</dbReference>
<name>A0A8S9JJY0_BRACR</name>
<feature type="compositionally biased region" description="Gly residues" evidence="1">
    <location>
        <begin position="1"/>
        <end position="18"/>
    </location>
</feature>
<accession>A0A8S9JJY0</accession>
<evidence type="ECO:0000313" key="3">
    <source>
        <dbReference type="Proteomes" id="UP000712281"/>
    </source>
</evidence>
<evidence type="ECO:0000313" key="2">
    <source>
        <dbReference type="EMBL" id="KAF2582521.1"/>
    </source>
</evidence>
<dbReference type="AlphaFoldDB" id="A0A8S9JJY0"/>
<feature type="region of interest" description="Disordered" evidence="1">
    <location>
        <begin position="1"/>
        <end position="26"/>
    </location>
</feature>
<organism evidence="2 3">
    <name type="scientific">Brassica cretica</name>
    <name type="common">Mustard</name>
    <dbReference type="NCBI Taxonomy" id="69181"/>
    <lineage>
        <taxon>Eukaryota</taxon>
        <taxon>Viridiplantae</taxon>
        <taxon>Streptophyta</taxon>
        <taxon>Embryophyta</taxon>
        <taxon>Tracheophyta</taxon>
        <taxon>Spermatophyta</taxon>
        <taxon>Magnoliopsida</taxon>
        <taxon>eudicotyledons</taxon>
        <taxon>Gunneridae</taxon>
        <taxon>Pentapetalae</taxon>
        <taxon>rosids</taxon>
        <taxon>malvids</taxon>
        <taxon>Brassicales</taxon>
        <taxon>Brassicaceae</taxon>
        <taxon>Brassiceae</taxon>
        <taxon>Brassica</taxon>
    </lineage>
</organism>
<gene>
    <name evidence="2" type="ORF">F2Q68_00001620</name>
</gene>
<comment type="caution">
    <text evidence="2">The sequence shown here is derived from an EMBL/GenBank/DDBJ whole genome shotgun (WGS) entry which is preliminary data.</text>
</comment>
<dbReference type="Proteomes" id="UP000712281">
    <property type="component" value="Unassembled WGS sequence"/>
</dbReference>